<dbReference type="InterPro" id="IPR007454">
    <property type="entry name" value="UPF0250_YbeD-like"/>
</dbReference>
<reference evidence="2" key="1">
    <citation type="submission" date="2018-05" db="EMBL/GenBank/DDBJ databases">
        <authorList>
            <person name="Lanie J.A."/>
            <person name="Ng W.-L."/>
            <person name="Kazmierczak K.M."/>
            <person name="Andrzejewski T.M."/>
            <person name="Davidsen T.M."/>
            <person name="Wayne K.J."/>
            <person name="Tettelin H."/>
            <person name="Glass J.I."/>
            <person name="Rusch D."/>
            <person name="Podicherti R."/>
            <person name="Tsui H.-C.T."/>
            <person name="Winkler M.E."/>
        </authorList>
    </citation>
    <scope>NUCLEOTIDE SEQUENCE</scope>
</reference>
<comment type="similarity">
    <text evidence="1">Belongs to the UPF0250 family.</text>
</comment>
<dbReference type="Gene3D" id="3.30.70.260">
    <property type="match status" value="1"/>
</dbReference>
<organism evidence="2">
    <name type="scientific">marine metagenome</name>
    <dbReference type="NCBI Taxonomy" id="408172"/>
    <lineage>
        <taxon>unclassified sequences</taxon>
        <taxon>metagenomes</taxon>
        <taxon>ecological metagenomes</taxon>
    </lineage>
</organism>
<name>A0A382GMB4_9ZZZZ</name>
<dbReference type="SUPFAM" id="SSF117991">
    <property type="entry name" value="YbeD/HP0495-like"/>
    <property type="match status" value="1"/>
</dbReference>
<dbReference type="Pfam" id="PF04359">
    <property type="entry name" value="DUF493"/>
    <property type="match status" value="1"/>
</dbReference>
<protein>
    <submittedName>
        <fullName evidence="2">Uncharacterized protein</fullName>
    </submittedName>
</protein>
<evidence type="ECO:0000256" key="1">
    <source>
        <dbReference type="ARBA" id="ARBA00008460"/>
    </source>
</evidence>
<dbReference type="PANTHER" id="PTHR38036:SF1">
    <property type="entry name" value="UPF0250 PROTEIN YBED"/>
    <property type="match status" value="1"/>
</dbReference>
<dbReference type="EMBL" id="UINC01056105">
    <property type="protein sequence ID" value="SVB75743.1"/>
    <property type="molecule type" value="Genomic_DNA"/>
</dbReference>
<dbReference type="GO" id="GO:0005829">
    <property type="term" value="C:cytosol"/>
    <property type="evidence" value="ECO:0007669"/>
    <property type="project" value="TreeGrafter"/>
</dbReference>
<dbReference type="AlphaFoldDB" id="A0A382GMB4"/>
<dbReference type="InterPro" id="IPR027471">
    <property type="entry name" value="YbeD-like_sf"/>
</dbReference>
<sequence>MPEKFEESLELLDFPCKYEIKAMGKCGVAFEALVCEVVSRHLNGAEIIDVATRQSARGRYLSVSCTIEAADRDQLDAI</sequence>
<evidence type="ECO:0000313" key="2">
    <source>
        <dbReference type="EMBL" id="SVB75743.1"/>
    </source>
</evidence>
<feature type="non-terminal residue" evidence="2">
    <location>
        <position position="78"/>
    </location>
</feature>
<dbReference type="PANTHER" id="PTHR38036">
    <property type="entry name" value="UPF0250 PROTEIN YBED"/>
    <property type="match status" value="1"/>
</dbReference>
<accession>A0A382GMB4</accession>
<proteinExistence type="inferred from homology"/>
<gene>
    <name evidence="2" type="ORF">METZ01_LOCUS228597</name>
</gene>